<keyword evidence="1" id="KW-0812">Transmembrane</keyword>
<dbReference type="PANTHER" id="PTHR43550:SF12">
    <property type="entry name" value="3-DEHYDROSPHINGANINE REDUCTASE"/>
    <property type="match status" value="1"/>
</dbReference>
<dbReference type="GO" id="GO:0006666">
    <property type="term" value="P:3-keto-sphinganine metabolic process"/>
    <property type="evidence" value="ECO:0007669"/>
    <property type="project" value="TreeGrafter"/>
</dbReference>
<gene>
    <name evidence="3" type="ORF">GOP47_0023842</name>
</gene>
<evidence type="ECO:0000313" key="3">
    <source>
        <dbReference type="EMBL" id="KAI5061337.1"/>
    </source>
</evidence>
<keyword evidence="1" id="KW-0472">Membrane</keyword>
<organism evidence="3 4">
    <name type="scientific">Adiantum capillus-veneris</name>
    <name type="common">Maidenhair fern</name>
    <dbReference type="NCBI Taxonomy" id="13818"/>
    <lineage>
        <taxon>Eukaryota</taxon>
        <taxon>Viridiplantae</taxon>
        <taxon>Streptophyta</taxon>
        <taxon>Embryophyta</taxon>
        <taxon>Tracheophyta</taxon>
        <taxon>Polypodiopsida</taxon>
        <taxon>Polypodiidae</taxon>
        <taxon>Polypodiales</taxon>
        <taxon>Pteridineae</taxon>
        <taxon>Pteridaceae</taxon>
        <taxon>Vittarioideae</taxon>
        <taxon>Adiantum</taxon>
    </lineage>
</organism>
<dbReference type="PROSITE" id="PS00061">
    <property type="entry name" value="ADH_SHORT"/>
    <property type="match status" value="1"/>
</dbReference>
<keyword evidence="4" id="KW-1185">Reference proteome</keyword>
<accession>A0A9D4U4N4</accession>
<sequence>MEIFIGICIAVAVGLLATVCFLLAKKAVFIKSLQDKHVFITGASSGIGLAIAKKCLLEGAFVTFVSRSLKNLEGAADKLLEETQCGRDKIQYQVADVGDYAAITASVRQALLWKPIDVLVCNAGLTRGGYLEKSSLEDIDTVIRTNLNGSIYPLHEALPSLKEHSATHPVSIVFISSLASFMFMYGHAAYTASKYAVRGLAESLRCELLPYSNMRVTLMCPGFVNTPFLDELDNQGEITEVLHKVNLLNKKSSESPEHAASCTVESLKRGSYLVVTQPIGHHMLALGRGVIPADSVGRNLFELIMLVPFRILSLIFGFNIRSSVLTTVRKYRKA</sequence>
<feature type="domain" description="Ketoreductase" evidence="2">
    <location>
        <begin position="36"/>
        <end position="227"/>
    </location>
</feature>
<dbReference type="Pfam" id="PF00106">
    <property type="entry name" value="adh_short"/>
    <property type="match status" value="1"/>
</dbReference>
<dbReference type="InterPro" id="IPR020904">
    <property type="entry name" value="Sc_DH/Rdtase_CS"/>
</dbReference>
<dbReference type="PRINTS" id="PR00081">
    <property type="entry name" value="GDHRDH"/>
</dbReference>
<dbReference type="InterPro" id="IPR002347">
    <property type="entry name" value="SDR_fam"/>
</dbReference>
<proteinExistence type="predicted"/>
<keyword evidence="1" id="KW-1133">Transmembrane helix</keyword>
<evidence type="ECO:0000259" key="2">
    <source>
        <dbReference type="SMART" id="SM00822"/>
    </source>
</evidence>
<dbReference type="EMBL" id="JABFUD020000023">
    <property type="protein sequence ID" value="KAI5061337.1"/>
    <property type="molecule type" value="Genomic_DNA"/>
</dbReference>
<dbReference type="InterPro" id="IPR036291">
    <property type="entry name" value="NAD(P)-bd_dom_sf"/>
</dbReference>
<dbReference type="GO" id="GO:0005789">
    <property type="term" value="C:endoplasmic reticulum membrane"/>
    <property type="evidence" value="ECO:0007669"/>
    <property type="project" value="TreeGrafter"/>
</dbReference>
<feature type="transmembrane region" description="Helical" evidence="1">
    <location>
        <begin position="300"/>
        <end position="320"/>
    </location>
</feature>
<dbReference type="Proteomes" id="UP000886520">
    <property type="component" value="Chromosome 23"/>
</dbReference>
<reference evidence="3" key="1">
    <citation type="submission" date="2021-01" db="EMBL/GenBank/DDBJ databases">
        <title>Adiantum capillus-veneris genome.</title>
        <authorList>
            <person name="Fang Y."/>
            <person name="Liao Q."/>
        </authorList>
    </citation>
    <scope>NUCLEOTIDE SEQUENCE</scope>
    <source>
        <strain evidence="3">H3</strain>
        <tissue evidence="3">Leaf</tissue>
    </source>
</reference>
<evidence type="ECO:0000256" key="1">
    <source>
        <dbReference type="SAM" id="Phobius"/>
    </source>
</evidence>
<comment type="caution">
    <text evidence="3">The sequence shown here is derived from an EMBL/GenBank/DDBJ whole genome shotgun (WGS) entry which is preliminary data.</text>
</comment>
<dbReference type="OrthoDB" id="37659at2759"/>
<dbReference type="SUPFAM" id="SSF51735">
    <property type="entry name" value="NAD(P)-binding Rossmann-fold domains"/>
    <property type="match status" value="1"/>
</dbReference>
<protein>
    <recommendedName>
        <fullName evidence="2">Ketoreductase domain-containing protein</fullName>
    </recommendedName>
</protein>
<dbReference type="GO" id="GO:0047560">
    <property type="term" value="F:3-dehydrosphinganine reductase activity"/>
    <property type="evidence" value="ECO:0007669"/>
    <property type="project" value="TreeGrafter"/>
</dbReference>
<dbReference type="GO" id="GO:0030148">
    <property type="term" value="P:sphingolipid biosynthetic process"/>
    <property type="evidence" value="ECO:0007669"/>
    <property type="project" value="TreeGrafter"/>
</dbReference>
<dbReference type="InterPro" id="IPR057326">
    <property type="entry name" value="KR_dom"/>
</dbReference>
<dbReference type="SMART" id="SM00822">
    <property type="entry name" value="PKS_KR"/>
    <property type="match status" value="1"/>
</dbReference>
<dbReference type="Gene3D" id="3.40.50.720">
    <property type="entry name" value="NAD(P)-binding Rossmann-like Domain"/>
    <property type="match status" value="1"/>
</dbReference>
<dbReference type="PANTHER" id="PTHR43550">
    <property type="entry name" value="3-KETODIHYDROSPHINGOSINE REDUCTASE"/>
    <property type="match status" value="1"/>
</dbReference>
<evidence type="ECO:0000313" key="4">
    <source>
        <dbReference type="Proteomes" id="UP000886520"/>
    </source>
</evidence>
<name>A0A9D4U4N4_ADICA</name>
<dbReference type="AlphaFoldDB" id="A0A9D4U4N4"/>